<feature type="compositionally biased region" description="Basic and acidic residues" evidence="7">
    <location>
        <begin position="1109"/>
        <end position="1138"/>
    </location>
</feature>
<comment type="subcellular location">
    <subcellularLocation>
        <location evidence="1">Endoplasmic reticulum membrane</location>
        <topology evidence="1">Multi-pass membrane protein</topology>
    </subcellularLocation>
</comment>
<feature type="transmembrane region" description="Helical" evidence="8">
    <location>
        <begin position="1671"/>
        <end position="1692"/>
    </location>
</feature>
<keyword evidence="11" id="KW-1185">Reference proteome</keyword>
<feature type="transmembrane region" description="Helical" evidence="8">
    <location>
        <begin position="1561"/>
        <end position="1580"/>
    </location>
</feature>
<dbReference type="PANTHER" id="PTHR45965:SF3">
    <property type="entry name" value="INACTIVE RHOMBOID PROTEIN 1"/>
    <property type="match status" value="1"/>
</dbReference>
<evidence type="ECO:0000256" key="7">
    <source>
        <dbReference type="SAM" id="MobiDB-lite"/>
    </source>
</evidence>
<dbReference type="InterPro" id="IPR051512">
    <property type="entry name" value="Inactive_Rhomboid"/>
</dbReference>
<feature type="region of interest" description="Disordered" evidence="7">
    <location>
        <begin position="265"/>
        <end position="331"/>
    </location>
</feature>
<dbReference type="InterPro" id="IPR022764">
    <property type="entry name" value="Peptidase_S54_rhomboid_dom"/>
</dbReference>
<feature type="compositionally biased region" description="Polar residues" evidence="7">
    <location>
        <begin position="298"/>
        <end position="308"/>
    </location>
</feature>
<evidence type="ECO:0000313" key="11">
    <source>
        <dbReference type="Proteomes" id="UP000786811"/>
    </source>
</evidence>
<feature type="region of interest" description="Disordered" evidence="7">
    <location>
        <begin position="1091"/>
        <end position="1188"/>
    </location>
</feature>
<feature type="region of interest" description="Disordered" evidence="7">
    <location>
        <begin position="482"/>
        <end position="529"/>
    </location>
</feature>
<feature type="transmembrane region" description="Helical" evidence="8">
    <location>
        <begin position="1586"/>
        <end position="1604"/>
    </location>
</feature>
<feature type="transmembrane region" description="Helical" evidence="8">
    <location>
        <begin position="1530"/>
        <end position="1549"/>
    </location>
</feature>
<evidence type="ECO:0000259" key="9">
    <source>
        <dbReference type="Pfam" id="PF01694"/>
    </source>
</evidence>
<feature type="compositionally biased region" description="Low complexity" evidence="7">
    <location>
        <begin position="592"/>
        <end position="612"/>
    </location>
</feature>
<sequence>MILAPIPDYTQLNLRCPDSGPRATRMPTDDDYGRRERLLLHQNPASQFGVSSVSSVSGGNPTISGSQIVSNTCNNNSINNDLSSYQKQSESKAPPSSGTSPERYQKACEGYSGSNEKTQSSVSNNYGVQSTMDKYEKQSDKLQSQQIDDTTLYGEQSRSISSCCERFSKSQNSEKFNQISICSGGNQNIHQYSRQQQSVPQSSINQLPRYSEANSVISDQRLGLQSNDRFQRMDRFQSDSTSGSSPKTSTVGEYANSGILVLSTGKPFSPETFPSPPSPAPTNDRFVPPPPLSPSPSDKYTSTHSLASYPSGDRILQSGSPNTRDRYGTAPASPILKNRFASAEKLLAANSATSTNATHDAKDQQQRYTSSTERLLVNGSPVLCSLQRDSVNLFSVSTASTESNRYPLSPERLVTSSPMHAPVPERFASKTKDRFISESPNHERYQRQETLGIYHDRFSTIANCERYLSGTQNPENLHHRYSSTERALANSSTTDALQPRCFPSTEQYPKYSERSDRCTSSNSPAPTEYSCRYSTFQDTAGQSRYSADRFNDLTLQRYSQSRSNDRFNDRYLSSLSPTHDGRITSESNRYASTSSTERLLVSSSPSSSENSRYQNLYASSGQTSNDRFNQQSPPLDNNGTIRSYQNQVSTKSDKFIQVSKSISSYDRYQLTSSDQYEHSNQERMYGFDKYSNSTAGNDRYQGSEQRYHGNSESFSPARVVGDKYLSLPKPKDNYPTGRIISSCSSVINGNEARGFGNPSGVSSYVPPNAHTPVERYVPQPPPEVLFPERYVDRYVSSTAHTPTYVPTADPGDPYMRRDLGFHHHYRLPPPGYPYHQSHFRFRGFAYASPGRIGGSPGSSSSSSSTSVQRDFSTSPSLRPKVRASAIEFTSTIRPSQSCCGDSVGGQRNCCQVRRSLPPGALSSIPSNQSTHSSWITLFASFFILSAGPPKMSISVAYLFMTLLILYIGARVESRDFINSNSNSLGSRRRVPGTIKLRRSTSSGTYIFPLTISAPQQNTLTRQRPQEKSESRPESRSFPPSVISIFETGAPDTESVNKGENAVSEEEEAFFQKFTPSPTISTHQQSQIPIDQAGASNIKTDEITSLSNKPIDKNERISDRSDVMDELGRYASQKEEKSVLDGAQPQTRRHAVTPPKDHYTSRTTSWRRSRNDARRSDQESTTLSHQQDDGLVLRREITTGRTRISPNTIDRVFDNSNRRQYGMGVVGRFFGRSFRKSVAHKPQVKKQLDDIEDHRPYFTYWITTVQVLVLIISLACYGFGPIGIDLNHRSGLVLVTSLSLQQVDYQEPANFWIGPRAADLIHLGAKFAPCMRRDMKILKEIDVWRERERDTACCIRNDDSGCVQSSKADCSNTISTWKKWGPGDNGPGGRISGSVCGLDPKFCDAPASIAPYEWPDDITKWPICRKTNPFSQRFRSNNGHAQNNNNFPVGRYKDKMAEHMVCEVIGHPCCIGIHGMCRITTKEYCDFVHGYFHEEASLCSQVECLHDVCGMIPFLHPEWPDQFYRLFTTTFLHAGILHLAITLFVQYYLMRDLEKLTGSLRIALIYFTGALAGNLASAIFIPYRAEVGPAGAHFALLATLVVEVLNCWPMLKHPRRALTKLILILVGFLILGVLPWVDNYAHFFGFIFGFFASYALLPFISFGEYDRRRKIILIWICFVLILGLFGLLLALFYNIPVYECEICKLFNCIPFTRDFCASQNINFKREEPV</sequence>
<accession>A0A8J2HL12</accession>
<feature type="compositionally biased region" description="Polar residues" evidence="7">
    <location>
        <begin position="613"/>
        <end position="641"/>
    </location>
</feature>
<evidence type="ECO:0000256" key="3">
    <source>
        <dbReference type="ARBA" id="ARBA00022692"/>
    </source>
</evidence>
<feature type="compositionally biased region" description="Polar residues" evidence="7">
    <location>
        <begin position="690"/>
        <end position="714"/>
    </location>
</feature>
<feature type="domain" description="Peptidase S54 rhomboid" evidence="9">
    <location>
        <begin position="1520"/>
        <end position="1657"/>
    </location>
</feature>
<feature type="region of interest" description="Disordered" evidence="7">
    <location>
        <begin position="567"/>
        <end position="641"/>
    </location>
</feature>
<feature type="region of interest" description="Disordered" evidence="7">
    <location>
        <begin position="689"/>
        <end position="715"/>
    </location>
</feature>
<feature type="compositionally biased region" description="Polar residues" evidence="7">
    <location>
        <begin position="867"/>
        <end position="876"/>
    </location>
</feature>
<feature type="compositionally biased region" description="Polar residues" evidence="7">
    <location>
        <begin position="112"/>
        <end position="124"/>
    </location>
</feature>
<dbReference type="OrthoDB" id="2146116at2759"/>
<comment type="similarity">
    <text evidence="2">Belongs to the peptidase S54 family.</text>
</comment>
<name>A0A8J2HL12_COTCN</name>
<feature type="region of interest" description="Disordered" evidence="7">
    <location>
        <begin position="852"/>
        <end position="878"/>
    </location>
</feature>
<dbReference type="InterPro" id="IPR035952">
    <property type="entry name" value="Rhomboid-like_sf"/>
</dbReference>
<dbReference type="GO" id="GO:0042058">
    <property type="term" value="P:regulation of epidermal growth factor receptor signaling pathway"/>
    <property type="evidence" value="ECO:0007669"/>
    <property type="project" value="TreeGrafter"/>
</dbReference>
<dbReference type="Gene3D" id="1.20.1540.10">
    <property type="entry name" value="Rhomboid-like"/>
    <property type="match status" value="1"/>
</dbReference>
<feature type="region of interest" description="Disordered" evidence="7">
    <location>
        <begin position="1016"/>
        <end position="1067"/>
    </location>
</feature>
<organism evidence="10 11">
    <name type="scientific">Cotesia congregata</name>
    <name type="common">Parasitoid wasp</name>
    <name type="synonym">Apanteles congregatus</name>
    <dbReference type="NCBI Taxonomy" id="51543"/>
    <lineage>
        <taxon>Eukaryota</taxon>
        <taxon>Metazoa</taxon>
        <taxon>Ecdysozoa</taxon>
        <taxon>Arthropoda</taxon>
        <taxon>Hexapoda</taxon>
        <taxon>Insecta</taxon>
        <taxon>Pterygota</taxon>
        <taxon>Neoptera</taxon>
        <taxon>Endopterygota</taxon>
        <taxon>Hymenoptera</taxon>
        <taxon>Apocrita</taxon>
        <taxon>Ichneumonoidea</taxon>
        <taxon>Braconidae</taxon>
        <taxon>Microgastrinae</taxon>
        <taxon>Cotesia</taxon>
    </lineage>
</organism>
<feature type="region of interest" description="Disordered" evidence="7">
    <location>
        <begin position="74"/>
        <end position="124"/>
    </location>
</feature>
<evidence type="ECO:0000313" key="10">
    <source>
        <dbReference type="EMBL" id="CAG5100757.1"/>
    </source>
</evidence>
<proteinExistence type="inferred from homology"/>
<feature type="compositionally biased region" description="Basic and acidic residues" evidence="7">
    <location>
        <begin position="1023"/>
        <end position="1034"/>
    </location>
</feature>
<evidence type="ECO:0000256" key="6">
    <source>
        <dbReference type="ARBA" id="ARBA00023136"/>
    </source>
</evidence>
<comment type="caution">
    <text evidence="10">The sequence shown here is derived from an EMBL/GenBank/DDBJ whole genome shotgun (WGS) entry which is preliminary data.</text>
</comment>
<dbReference type="Proteomes" id="UP000786811">
    <property type="component" value="Unassembled WGS sequence"/>
</dbReference>
<feature type="compositionally biased region" description="Low complexity" evidence="7">
    <location>
        <begin position="74"/>
        <end position="84"/>
    </location>
</feature>
<evidence type="ECO:0000256" key="8">
    <source>
        <dbReference type="SAM" id="Phobius"/>
    </source>
</evidence>
<dbReference type="Pfam" id="PF01694">
    <property type="entry name" value="Rhomboid"/>
    <property type="match status" value="1"/>
</dbReference>
<evidence type="ECO:0000256" key="4">
    <source>
        <dbReference type="ARBA" id="ARBA00022824"/>
    </source>
</evidence>
<evidence type="ECO:0000256" key="1">
    <source>
        <dbReference type="ARBA" id="ARBA00004477"/>
    </source>
</evidence>
<feature type="compositionally biased region" description="Low complexity" evidence="7">
    <location>
        <begin position="857"/>
        <end position="866"/>
    </location>
</feature>
<dbReference type="GO" id="GO:0005789">
    <property type="term" value="C:endoplasmic reticulum membrane"/>
    <property type="evidence" value="ECO:0007669"/>
    <property type="project" value="UniProtKB-SubCell"/>
</dbReference>
<feature type="compositionally biased region" description="Basic and acidic residues" evidence="7">
    <location>
        <begin position="1168"/>
        <end position="1177"/>
    </location>
</feature>
<dbReference type="GO" id="GO:0050708">
    <property type="term" value="P:regulation of protein secretion"/>
    <property type="evidence" value="ECO:0007669"/>
    <property type="project" value="TreeGrafter"/>
</dbReference>
<feature type="transmembrane region" description="Helical" evidence="8">
    <location>
        <begin position="1616"/>
        <end position="1636"/>
    </location>
</feature>
<dbReference type="FunFam" id="1.20.1540.10:FF:000025">
    <property type="entry name" value="Putative rhomboid family"/>
    <property type="match status" value="1"/>
</dbReference>
<protein>
    <submittedName>
        <fullName evidence="10">Similar to rho-5: Inactive rhomboid protein 1 (Drosophila melanogaster)</fullName>
    </submittedName>
</protein>
<dbReference type="PANTHER" id="PTHR45965">
    <property type="entry name" value="INACTIVE RHOMBOID PROTEIN"/>
    <property type="match status" value="1"/>
</dbReference>
<dbReference type="GO" id="GO:0004252">
    <property type="term" value="F:serine-type endopeptidase activity"/>
    <property type="evidence" value="ECO:0007669"/>
    <property type="project" value="InterPro"/>
</dbReference>
<reference evidence="10" key="1">
    <citation type="submission" date="2021-04" db="EMBL/GenBank/DDBJ databases">
        <authorList>
            <person name="Chebbi M.A.C M."/>
        </authorList>
    </citation>
    <scope>NUCLEOTIDE SEQUENCE</scope>
</reference>
<dbReference type="SUPFAM" id="SSF144091">
    <property type="entry name" value="Rhomboid-like"/>
    <property type="match status" value="1"/>
</dbReference>
<feature type="transmembrane region" description="Helical" evidence="8">
    <location>
        <begin position="1642"/>
        <end position="1659"/>
    </location>
</feature>
<keyword evidence="3 8" id="KW-0812">Transmembrane</keyword>
<keyword evidence="6 8" id="KW-0472">Membrane</keyword>
<dbReference type="EMBL" id="CAJNRD030001122">
    <property type="protein sequence ID" value="CAG5100757.1"/>
    <property type="molecule type" value="Genomic_DNA"/>
</dbReference>
<keyword evidence="4" id="KW-0256">Endoplasmic reticulum</keyword>
<evidence type="ECO:0000256" key="5">
    <source>
        <dbReference type="ARBA" id="ARBA00022989"/>
    </source>
</evidence>
<evidence type="ECO:0000256" key="2">
    <source>
        <dbReference type="ARBA" id="ARBA00009045"/>
    </source>
</evidence>
<feature type="compositionally biased region" description="Polar residues" evidence="7">
    <location>
        <begin position="1091"/>
        <end position="1107"/>
    </location>
</feature>
<keyword evidence="5 8" id="KW-1133">Transmembrane helix</keyword>
<gene>
    <name evidence="10" type="ORF">HICCMSTLAB_LOCUS9830</name>
</gene>